<sequence>MTAFGEAHAGAVAAESRRFVAILEEGADLSTPVPGCPGWTLLDLVRHTGSVHRWFSVLLRTNVQEAPTTRAVDLDLPEREDSYAYAAWLAAGADLAARTFAEVDPDATMWTWGADPHARFWVRRMLHETLVHRVDAEAALGLRPVIDPALAADGVDEFLVNLPFATPFAPGVARLRGQGETIRFRATDQQEQGRGRGRDWVVRLSADRFGLVDREQQSVDASVHGSAADLLLLLYGRLGRDSGAFEVAGDTGLLDRWFAHSAF</sequence>
<dbReference type="EMBL" id="CP023695">
    <property type="protein sequence ID" value="QEV18603.1"/>
    <property type="molecule type" value="Genomic_DNA"/>
</dbReference>
<dbReference type="GO" id="GO:0046872">
    <property type="term" value="F:metal ion binding"/>
    <property type="evidence" value="ECO:0007669"/>
    <property type="project" value="InterPro"/>
</dbReference>
<dbReference type="Pfam" id="PF07398">
    <property type="entry name" value="MDMPI_C"/>
    <property type="match status" value="1"/>
</dbReference>
<dbReference type="KEGG" id="salw:CP975_14865"/>
<dbReference type="SUPFAM" id="SSF109854">
    <property type="entry name" value="DinB/YfiT-like putative metalloenzymes"/>
    <property type="match status" value="1"/>
</dbReference>
<keyword evidence="3" id="KW-0413">Isomerase</keyword>
<dbReference type="GO" id="GO:0016853">
    <property type="term" value="F:isomerase activity"/>
    <property type="evidence" value="ECO:0007669"/>
    <property type="project" value="UniProtKB-KW"/>
</dbReference>
<accession>A0A5J6HJJ7</accession>
<feature type="domain" description="Mycothiol-dependent maleylpyruvate isomerase metal-binding" evidence="2">
    <location>
        <begin position="11"/>
        <end position="136"/>
    </location>
</feature>
<evidence type="ECO:0000313" key="3">
    <source>
        <dbReference type="EMBL" id="QEV18603.1"/>
    </source>
</evidence>
<evidence type="ECO:0000259" key="2">
    <source>
        <dbReference type="Pfam" id="PF11716"/>
    </source>
</evidence>
<proteinExistence type="predicted"/>
<dbReference type="AlphaFoldDB" id="A0A5J6HJJ7"/>
<dbReference type="GO" id="GO:0005886">
    <property type="term" value="C:plasma membrane"/>
    <property type="evidence" value="ECO:0007669"/>
    <property type="project" value="TreeGrafter"/>
</dbReference>
<evidence type="ECO:0000313" key="4">
    <source>
        <dbReference type="Proteomes" id="UP000326553"/>
    </source>
</evidence>
<dbReference type="NCBIfam" id="TIGR03083">
    <property type="entry name" value="maleylpyruvate isomerase family mycothiol-dependent enzyme"/>
    <property type="match status" value="1"/>
</dbReference>
<keyword evidence="4" id="KW-1185">Reference proteome</keyword>
<dbReference type="RefSeq" id="WP_055535098.1">
    <property type="nucleotide sequence ID" value="NZ_CP023695.1"/>
</dbReference>
<dbReference type="PANTHER" id="PTHR40758">
    <property type="entry name" value="CONSERVED PROTEIN"/>
    <property type="match status" value="1"/>
</dbReference>
<reference evidence="3 4" key="1">
    <citation type="submission" date="2017-09" db="EMBL/GenBank/DDBJ databases">
        <authorList>
            <person name="Lee N."/>
            <person name="Cho B.-K."/>
        </authorList>
    </citation>
    <scope>NUCLEOTIDE SEQUENCE [LARGE SCALE GENOMIC DNA]</scope>
    <source>
        <strain evidence="3 4">ATCC 12461</strain>
    </source>
</reference>
<gene>
    <name evidence="3" type="ORF">CP975_14865</name>
</gene>
<dbReference type="InterPro" id="IPR017517">
    <property type="entry name" value="Maleyloyr_isom"/>
</dbReference>
<name>A0A5J6HJJ7_STRAD</name>
<dbReference type="InterPro" id="IPR024344">
    <property type="entry name" value="MDMPI_metal-binding"/>
</dbReference>
<keyword evidence="3" id="KW-0670">Pyruvate</keyword>
<feature type="domain" description="MDMPI C-terminal" evidence="1">
    <location>
        <begin position="150"/>
        <end position="256"/>
    </location>
</feature>
<dbReference type="OrthoDB" id="3671213at2"/>
<dbReference type="Pfam" id="PF11716">
    <property type="entry name" value="MDMPI_N"/>
    <property type="match status" value="1"/>
</dbReference>
<organism evidence="3 4">
    <name type="scientific">Streptomyces alboniger</name>
    <dbReference type="NCBI Taxonomy" id="132473"/>
    <lineage>
        <taxon>Bacteria</taxon>
        <taxon>Bacillati</taxon>
        <taxon>Actinomycetota</taxon>
        <taxon>Actinomycetes</taxon>
        <taxon>Kitasatosporales</taxon>
        <taxon>Streptomycetaceae</taxon>
        <taxon>Streptomyces</taxon>
        <taxon>Streptomyces aurantiacus group</taxon>
    </lineage>
</organism>
<dbReference type="InterPro" id="IPR034660">
    <property type="entry name" value="DinB/YfiT-like"/>
</dbReference>
<protein>
    <submittedName>
        <fullName evidence="3">Maleylpyruvate isomerase family mycothiol-dependent enzyme</fullName>
    </submittedName>
</protein>
<dbReference type="PANTHER" id="PTHR40758:SF1">
    <property type="entry name" value="CONSERVED PROTEIN"/>
    <property type="match status" value="1"/>
</dbReference>
<dbReference type="InterPro" id="IPR010872">
    <property type="entry name" value="MDMPI_C-term_domain"/>
</dbReference>
<dbReference type="Proteomes" id="UP000326553">
    <property type="component" value="Chromosome"/>
</dbReference>
<evidence type="ECO:0000259" key="1">
    <source>
        <dbReference type="Pfam" id="PF07398"/>
    </source>
</evidence>